<dbReference type="AlphaFoldDB" id="A0A2T0GUH0"/>
<proteinExistence type="predicted"/>
<evidence type="ECO:0000259" key="2">
    <source>
        <dbReference type="Pfam" id="PF08241"/>
    </source>
</evidence>
<keyword evidence="3" id="KW-0489">Methyltransferase</keyword>
<evidence type="ECO:0000313" key="4">
    <source>
        <dbReference type="Proteomes" id="UP000239352"/>
    </source>
</evidence>
<dbReference type="EMBL" id="PVSR01000025">
    <property type="protein sequence ID" value="PRW62766.1"/>
    <property type="molecule type" value="Genomic_DNA"/>
</dbReference>
<sequence>MTKGPRRESTLVGAATEDAYDVFAPLLEKYWGPDLHSGYWDDPEDDTPPERAAARLTEIVTDRLRVGPGSRVLDVGCGNGRPAVSLAARTGARVTGIDVNRRALRAATAHARDSGVEQLVSFECADALRPPFPAGSFDAVVLFEVTPHFELDELFPALARLLRPSGRLVLESPYARVSPTERMRQRTAEYYELIDAVSLETLGGHVGLAESVGLRPVEFRDVTEHTAPTWPRLLERLRRNWGEVERCLGAETAEHAVRVVGRWREMPEIGNMIMTLVRADDVLPPG</sequence>
<dbReference type="InterPro" id="IPR050447">
    <property type="entry name" value="Erg6_SMT_methyltransf"/>
</dbReference>
<dbReference type="GO" id="GO:0032259">
    <property type="term" value="P:methylation"/>
    <property type="evidence" value="ECO:0007669"/>
    <property type="project" value="UniProtKB-KW"/>
</dbReference>
<dbReference type="InterPro" id="IPR013216">
    <property type="entry name" value="Methyltransf_11"/>
</dbReference>
<accession>A0A2T0GUH0</accession>
<organism evidence="3 4">
    <name type="scientific">Actinopolyspora mortivallis</name>
    <dbReference type="NCBI Taxonomy" id="33906"/>
    <lineage>
        <taxon>Bacteria</taxon>
        <taxon>Bacillati</taxon>
        <taxon>Actinomycetota</taxon>
        <taxon>Actinomycetes</taxon>
        <taxon>Actinopolysporales</taxon>
        <taxon>Actinopolysporaceae</taxon>
        <taxon>Actinopolyspora</taxon>
    </lineage>
</organism>
<keyword evidence="4" id="KW-1185">Reference proteome</keyword>
<feature type="domain" description="Methyltransferase type 11" evidence="2">
    <location>
        <begin position="73"/>
        <end position="170"/>
    </location>
</feature>
<dbReference type="CDD" id="cd02440">
    <property type="entry name" value="AdoMet_MTases"/>
    <property type="match status" value="1"/>
</dbReference>
<evidence type="ECO:0000256" key="1">
    <source>
        <dbReference type="ARBA" id="ARBA00022679"/>
    </source>
</evidence>
<dbReference type="RefSeq" id="WP_106114326.1">
    <property type="nucleotide sequence ID" value="NZ_PVSR01000025.1"/>
</dbReference>
<comment type="caution">
    <text evidence="3">The sequence shown here is derived from an EMBL/GenBank/DDBJ whole genome shotgun (WGS) entry which is preliminary data.</text>
</comment>
<dbReference type="PANTHER" id="PTHR44068">
    <property type="entry name" value="ZGC:194242"/>
    <property type="match status" value="1"/>
</dbReference>
<dbReference type="InterPro" id="IPR029063">
    <property type="entry name" value="SAM-dependent_MTases_sf"/>
</dbReference>
<dbReference type="SUPFAM" id="SSF53335">
    <property type="entry name" value="S-adenosyl-L-methionine-dependent methyltransferases"/>
    <property type="match status" value="1"/>
</dbReference>
<keyword evidence="1 3" id="KW-0808">Transferase</keyword>
<dbReference type="GO" id="GO:0008757">
    <property type="term" value="F:S-adenosylmethionine-dependent methyltransferase activity"/>
    <property type="evidence" value="ECO:0007669"/>
    <property type="project" value="InterPro"/>
</dbReference>
<dbReference type="Proteomes" id="UP000239352">
    <property type="component" value="Unassembled WGS sequence"/>
</dbReference>
<dbReference type="Pfam" id="PF08241">
    <property type="entry name" value="Methyltransf_11"/>
    <property type="match status" value="1"/>
</dbReference>
<protein>
    <submittedName>
        <fullName evidence="3">Class I SAM-dependent methyltransferase</fullName>
    </submittedName>
</protein>
<reference evidence="3 4" key="1">
    <citation type="submission" date="2018-03" db="EMBL/GenBank/DDBJ databases">
        <title>Actinopolyspora mortivallis from Sahara, screening for active biomolecules.</title>
        <authorList>
            <person name="Selama O."/>
            <person name="Wellington E.M.H."/>
            <person name="Hacene H."/>
        </authorList>
    </citation>
    <scope>NUCLEOTIDE SEQUENCE [LARGE SCALE GENOMIC DNA]</scope>
    <source>
        <strain evidence="3 4">M5A</strain>
    </source>
</reference>
<dbReference type="STRING" id="1050202.GCA_000384035_03749"/>
<dbReference type="InParanoid" id="A0A2T0GUH0"/>
<name>A0A2T0GUH0_ACTMO</name>
<evidence type="ECO:0000313" key="3">
    <source>
        <dbReference type="EMBL" id="PRW62766.1"/>
    </source>
</evidence>
<dbReference type="PANTHER" id="PTHR44068:SF11">
    <property type="entry name" value="GERANYL DIPHOSPHATE 2-C-METHYLTRANSFERASE"/>
    <property type="match status" value="1"/>
</dbReference>
<gene>
    <name evidence="3" type="ORF">CEP50_13600</name>
</gene>
<dbReference type="Gene3D" id="3.40.50.150">
    <property type="entry name" value="Vaccinia Virus protein VP39"/>
    <property type="match status" value="1"/>
</dbReference>